<comment type="caution">
    <text evidence="2">The sequence shown here is derived from an EMBL/GenBank/DDBJ whole genome shotgun (WGS) entry which is preliminary data.</text>
</comment>
<keyword evidence="3" id="KW-1185">Reference proteome</keyword>
<sequence>MAARRRVWIHRAATGACVLLAVPGVLWWKDSILFVILLSLATQAWTSYGAAEAADDSELRRELEQIRNLLEQRRSDGG</sequence>
<dbReference type="RefSeq" id="WP_213004862.1">
    <property type="nucleotide sequence ID" value="NZ_BOQN01000009.1"/>
</dbReference>
<dbReference type="Proteomes" id="UP000677082">
    <property type="component" value="Unassembled WGS sequence"/>
</dbReference>
<accession>A0A919T575</accession>
<reference evidence="2 3" key="1">
    <citation type="submission" date="2021-03" db="EMBL/GenBank/DDBJ databases">
        <title>Whole genome shotgun sequence of Actinoplanes toevensis NBRC 105298.</title>
        <authorList>
            <person name="Komaki H."/>
            <person name="Tamura T."/>
        </authorList>
    </citation>
    <scope>NUCLEOTIDE SEQUENCE [LARGE SCALE GENOMIC DNA]</scope>
    <source>
        <strain evidence="2 3">NBRC 105298</strain>
    </source>
</reference>
<evidence type="ECO:0000313" key="3">
    <source>
        <dbReference type="Proteomes" id="UP000677082"/>
    </source>
</evidence>
<proteinExistence type="predicted"/>
<organism evidence="2 3">
    <name type="scientific">Paractinoplanes toevensis</name>
    <dbReference type="NCBI Taxonomy" id="571911"/>
    <lineage>
        <taxon>Bacteria</taxon>
        <taxon>Bacillati</taxon>
        <taxon>Actinomycetota</taxon>
        <taxon>Actinomycetes</taxon>
        <taxon>Micromonosporales</taxon>
        <taxon>Micromonosporaceae</taxon>
        <taxon>Paractinoplanes</taxon>
    </lineage>
</organism>
<gene>
    <name evidence="2" type="ORF">Ato02nite_006750</name>
</gene>
<dbReference type="AlphaFoldDB" id="A0A919T575"/>
<dbReference type="EMBL" id="BOQN01000009">
    <property type="protein sequence ID" value="GIM88882.1"/>
    <property type="molecule type" value="Genomic_DNA"/>
</dbReference>
<evidence type="ECO:0000256" key="1">
    <source>
        <dbReference type="SAM" id="Phobius"/>
    </source>
</evidence>
<protein>
    <submittedName>
        <fullName evidence="2">Uncharacterized protein</fullName>
    </submittedName>
</protein>
<feature type="transmembrane region" description="Helical" evidence="1">
    <location>
        <begin position="7"/>
        <end position="26"/>
    </location>
</feature>
<evidence type="ECO:0000313" key="2">
    <source>
        <dbReference type="EMBL" id="GIM88882.1"/>
    </source>
</evidence>
<name>A0A919T575_9ACTN</name>
<keyword evidence="1" id="KW-1133">Transmembrane helix</keyword>
<keyword evidence="1" id="KW-0812">Transmembrane</keyword>
<feature type="transmembrane region" description="Helical" evidence="1">
    <location>
        <begin position="32"/>
        <end position="51"/>
    </location>
</feature>
<keyword evidence="1" id="KW-0472">Membrane</keyword>